<accession>A0A069NGS2</accession>
<dbReference type="STRING" id="1071679.BG57_22965"/>
<dbReference type="EMBL" id="BMEG01000007">
    <property type="protein sequence ID" value="GGD83869.1"/>
    <property type="molecule type" value="Genomic_DNA"/>
</dbReference>
<evidence type="ECO:0000313" key="7">
    <source>
        <dbReference type="Proteomes" id="UP000597138"/>
    </source>
</evidence>
<dbReference type="SUPFAM" id="SSF55781">
    <property type="entry name" value="GAF domain-like"/>
    <property type="match status" value="1"/>
</dbReference>
<dbReference type="GO" id="GO:0003700">
    <property type="term" value="F:DNA-binding transcription factor activity"/>
    <property type="evidence" value="ECO:0007669"/>
    <property type="project" value="TreeGrafter"/>
</dbReference>
<dbReference type="OrthoDB" id="5422805at2"/>
<sequence>MSNDGVAAVEKALSLLDCFQPGKESLSLAALSKASGIHVTTVYRLMNSLERMRYVVRAGTGDYSLGHRLQFLGNLYEHSATQFSGIVQPALRELAAATSASASYTVIEDSEALVLFRAEPAEGLRITRLPGDKHPFDNSATSDVLRFWGLGEAAFDSPPKLPVFKSRARDAHTAAMSVPIFGAEDKFVASMTLSGAATTLEEAYAAGDMAARQLDVASKLSRQLGASQALCEREYVA</sequence>
<evidence type="ECO:0000313" key="6">
    <source>
        <dbReference type="Proteomes" id="UP000027439"/>
    </source>
</evidence>
<dbReference type="AlphaFoldDB" id="A0A069NGS2"/>
<dbReference type="Proteomes" id="UP000027439">
    <property type="component" value="Unassembled WGS sequence"/>
</dbReference>
<dbReference type="eggNOG" id="COG1414">
    <property type="taxonomic scope" value="Bacteria"/>
</dbReference>
<dbReference type="SUPFAM" id="SSF46785">
    <property type="entry name" value="Winged helix' DNA-binding domain"/>
    <property type="match status" value="1"/>
</dbReference>
<dbReference type="InterPro" id="IPR029016">
    <property type="entry name" value="GAF-like_dom_sf"/>
</dbReference>
<evidence type="ECO:0000313" key="5">
    <source>
        <dbReference type="EMBL" id="KDR27598.1"/>
    </source>
</evidence>
<reference evidence="4" key="4">
    <citation type="submission" date="2024-05" db="EMBL/GenBank/DDBJ databases">
        <authorList>
            <person name="Sun Q."/>
            <person name="Zhou Y."/>
        </authorList>
    </citation>
    <scope>NUCLEOTIDE SEQUENCE</scope>
    <source>
        <strain evidence="4">CGMCC 1.11013</strain>
    </source>
</reference>
<comment type="caution">
    <text evidence="5">The sequence shown here is derived from an EMBL/GenBank/DDBJ whole genome shotgun (WGS) entry which is preliminary data.</text>
</comment>
<evidence type="ECO:0000313" key="4">
    <source>
        <dbReference type="EMBL" id="GGD83869.1"/>
    </source>
</evidence>
<reference evidence="7" key="3">
    <citation type="journal article" date="2019" name="Int. J. Syst. Evol. Microbiol.">
        <title>The Global Catalogue of Microorganisms (GCM) 10K type strain sequencing project: providing services to taxonomists for standard genome sequencing and annotation.</title>
        <authorList>
            <consortium name="The Broad Institute Genomics Platform"/>
            <consortium name="The Broad Institute Genome Sequencing Center for Infectious Disease"/>
            <person name="Wu L."/>
            <person name="Ma J."/>
        </authorList>
    </citation>
    <scope>NUCLEOTIDE SEQUENCE [LARGE SCALE GENOMIC DNA]</scope>
    <source>
        <strain evidence="7">CGMCC 1.11013</strain>
    </source>
</reference>
<organism evidence="5 6">
    <name type="scientific">Caballeronia grimmiae</name>
    <dbReference type="NCBI Taxonomy" id="1071679"/>
    <lineage>
        <taxon>Bacteria</taxon>
        <taxon>Pseudomonadati</taxon>
        <taxon>Pseudomonadota</taxon>
        <taxon>Betaproteobacteria</taxon>
        <taxon>Burkholderiales</taxon>
        <taxon>Burkholderiaceae</taxon>
        <taxon>Caballeronia</taxon>
    </lineage>
</organism>
<dbReference type="Gene3D" id="3.30.450.40">
    <property type="match status" value="2"/>
</dbReference>
<dbReference type="InterPro" id="IPR005471">
    <property type="entry name" value="Tscrpt_reg_IclR_N"/>
</dbReference>
<evidence type="ECO:0000256" key="1">
    <source>
        <dbReference type="ARBA" id="ARBA00023015"/>
    </source>
</evidence>
<dbReference type="InterPro" id="IPR036388">
    <property type="entry name" value="WH-like_DNA-bd_sf"/>
</dbReference>
<feature type="domain" description="HTH iclR-type" evidence="3">
    <location>
        <begin position="6"/>
        <end position="67"/>
    </location>
</feature>
<reference evidence="4" key="1">
    <citation type="journal article" date="2014" name="Int. J. Syst. Evol. Microbiol.">
        <title>Complete genome of a new Firmicutes species belonging to the dominant human colonic microbiota ('Ruminococcus bicirculans') reveals two chromosomes and a selective capacity to utilize plant glucans.</title>
        <authorList>
            <consortium name="NISC Comparative Sequencing Program"/>
            <person name="Wegmann U."/>
            <person name="Louis P."/>
            <person name="Goesmann A."/>
            <person name="Henrissat B."/>
            <person name="Duncan S.H."/>
            <person name="Flint H.J."/>
        </authorList>
    </citation>
    <scope>NUCLEOTIDE SEQUENCE</scope>
    <source>
        <strain evidence="4">CGMCC 1.11013</strain>
    </source>
</reference>
<name>A0A069NGS2_9BURK</name>
<dbReference type="Gene3D" id="1.10.10.10">
    <property type="entry name" value="Winged helix-like DNA-binding domain superfamily/Winged helix DNA-binding domain"/>
    <property type="match status" value="1"/>
</dbReference>
<dbReference type="PANTHER" id="PTHR30136:SF39">
    <property type="entry name" value="TRANSCRIPTIONAL REGULATORY PROTEIN"/>
    <property type="match status" value="1"/>
</dbReference>
<dbReference type="RefSeq" id="WP_035969778.1">
    <property type="nucleotide sequence ID" value="NZ_BMEG01000007.1"/>
</dbReference>
<dbReference type="EMBL" id="JFHE01000042">
    <property type="protein sequence ID" value="KDR27598.1"/>
    <property type="molecule type" value="Genomic_DNA"/>
</dbReference>
<keyword evidence="7" id="KW-1185">Reference proteome</keyword>
<evidence type="ECO:0000259" key="3">
    <source>
        <dbReference type="PROSITE" id="PS51077"/>
    </source>
</evidence>
<dbReference type="GO" id="GO:0045892">
    <property type="term" value="P:negative regulation of DNA-templated transcription"/>
    <property type="evidence" value="ECO:0007669"/>
    <property type="project" value="TreeGrafter"/>
</dbReference>
<dbReference type="InterPro" id="IPR050707">
    <property type="entry name" value="HTH_MetabolicPath_Reg"/>
</dbReference>
<dbReference type="Proteomes" id="UP000597138">
    <property type="component" value="Unassembled WGS sequence"/>
</dbReference>
<evidence type="ECO:0000256" key="2">
    <source>
        <dbReference type="ARBA" id="ARBA00023163"/>
    </source>
</evidence>
<dbReference type="PROSITE" id="PS51077">
    <property type="entry name" value="HTH_ICLR"/>
    <property type="match status" value="1"/>
</dbReference>
<proteinExistence type="predicted"/>
<reference evidence="5 6" key="2">
    <citation type="submission" date="2014-03" db="EMBL/GenBank/DDBJ databases">
        <title>Draft Genome Sequences of Four Burkholderia Strains.</title>
        <authorList>
            <person name="Liu X.Y."/>
            <person name="Li C.X."/>
            <person name="Xu J.H."/>
        </authorList>
    </citation>
    <scope>NUCLEOTIDE SEQUENCE [LARGE SCALE GENOMIC DNA]</scope>
    <source>
        <strain evidence="5 6">R27</strain>
    </source>
</reference>
<keyword evidence="2" id="KW-0804">Transcription</keyword>
<dbReference type="Pfam" id="PF09339">
    <property type="entry name" value="HTH_IclR"/>
    <property type="match status" value="1"/>
</dbReference>
<dbReference type="PANTHER" id="PTHR30136">
    <property type="entry name" value="HELIX-TURN-HELIX TRANSCRIPTIONAL REGULATOR, ICLR FAMILY"/>
    <property type="match status" value="1"/>
</dbReference>
<dbReference type="InterPro" id="IPR036390">
    <property type="entry name" value="WH_DNA-bd_sf"/>
</dbReference>
<gene>
    <name evidence="5" type="ORF">BG57_22965</name>
    <name evidence="4" type="ORF">GCM10010985_42980</name>
</gene>
<keyword evidence="1" id="KW-0805">Transcription regulation</keyword>
<dbReference type="GO" id="GO:0003677">
    <property type="term" value="F:DNA binding"/>
    <property type="evidence" value="ECO:0007669"/>
    <property type="project" value="InterPro"/>
</dbReference>
<dbReference type="SMART" id="SM00346">
    <property type="entry name" value="HTH_ICLR"/>
    <property type="match status" value="1"/>
</dbReference>
<protein>
    <submittedName>
        <fullName evidence="5">IclR family transcriptional regulator</fullName>
    </submittedName>
</protein>